<keyword evidence="6" id="KW-0862">Zinc</keyword>
<feature type="transmembrane region" description="Helical" evidence="7">
    <location>
        <begin position="212"/>
        <end position="234"/>
    </location>
</feature>
<feature type="transmembrane region" description="Helical" evidence="7">
    <location>
        <begin position="246"/>
        <end position="264"/>
    </location>
</feature>
<dbReference type="AlphaFoldDB" id="A0A0D3J990"/>
<feature type="transmembrane region" description="Helical" evidence="7">
    <location>
        <begin position="120"/>
        <end position="141"/>
    </location>
</feature>
<evidence type="ECO:0000256" key="4">
    <source>
        <dbReference type="ARBA" id="ARBA00022989"/>
    </source>
</evidence>
<evidence type="ECO:0000256" key="1">
    <source>
        <dbReference type="ARBA" id="ARBA00004141"/>
    </source>
</evidence>
<evidence type="ECO:0000256" key="3">
    <source>
        <dbReference type="ARBA" id="ARBA00022692"/>
    </source>
</evidence>
<dbReference type="HOGENOM" id="CLU_023075_0_1_1"/>
<dbReference type="GO" id="GO:0016020">
    <property type="term" value="C:membrane"/>
    <property type="evidence" value="ECO:0007669"/>
    <property type="project" value="UniProtKB-SubCell"/>
</dbReference>
<dbReference type="InterPro" id="IPR004254">
    <property type="entry name" value="AdipoR/HlyIII-related"/>
</dbReference>
<comment type="subcellular location">
    <subcellularLocation>
        <location evidence="1">Membrane</location>
        <topology evidence="1">Multi-pass membrane protein</topology>
    </subcellularLocation>
</comment>
<sequence length="286" mass="30426">MHSSDGMKAPLLSSHDVPPHVRQPFISLGYRRPLRHPYRLGAAAAAGLFSWHNETLNVWSHLLGLLWALSRLAETLAADGVAPVAKAAVGAFDVSAVAVLAASATAHLFAPVLPPGPAKLLWRVDHVGIVVAICGSYVPGIRYGFRCHLVPGAAYGAITAAGLVASMHLTFYPTEKHGRDWLRIAALSFTTGFGLVPLAHFCTFAPPEDIRALVPGLLAMFGFYALGVAFFLSFVPERISPAVGELVGSHALWHVCIVAALWSWDVSVSRTLARDWSCEPAPSAAG</sequence>
<comment type="similarity">
    <text evidence="2">Belongs to the ADIPOR family.</text>
</comment>
<evidence type="ECO:0000313" key="8">
    <source>
        <dbReference type="EnsemblProtists" id="EOD20075"/>
    </source>
</evidence>
<dbReference type="STRING" id="2903.R1DZV9"/>
<dbReference type="PANTHER" id="PTHR20855">
    <property type="entry name" value="ADIPOR/PROGESTIN RECEPTOR-RELATED"/>
    <property type="match status" value="1"/>
</dbReference>
<feature type="transmembrane region" description="Helical" evidence="7">
    <location>
        <begin position="153"/>
        <end position="172"/>
    </location>
</feature>
<reference evidence="9" key="1">
    <citation type="journal article" date="2013" name="Nature">
        <title>Pan genome of the phytoplankton Emiliania underpins its global distribution.</title>
        <authorList>
            <person name="Read B.A."/>
            <person name="Kegel J."/>
            <person name="Klute M.J."/>
            <person name="Kuo A."/>
            <person name="Lefebvre S.C."/>
            <person name="Maumus F."/>
            <person name="Mayer C."/>
            <person name="Miller J."/>
            <person name="Monier A."/>
            <person name="Salamov A."/>
            <person name="Young J."/>
            <person name="Aguilar M."/>
            <person name="Claverie J.M."/>
            <person name="Frickenhaus S."/>
            <person name="Gonzalez K."/>
            <person name="Herman E.K."/>
            <person name="Lin Y.C."/>
            <person name="Napier J."/>
            <person name="Ogata H."/>
            <person name="Sarno A.F."/>
            <person name="Shmutz J."/>
            <person name="Schroeder D."/>
            <person name="de Vargas C."/>
            <person name="Verret F."/>
            <person name="von Dassow P."/>
            <person name="Valentin K."/>
            <person name="Van de Peer Y."/>
            <person name="Wheeler G."/>
            <person name="Dacks J.B."/>
            <person name="Delwiche C.F."/>
            <person name="Dyhrman S.T."/>
            <person name="Glockner G."/>
            <person name="John U."/>
            <person name="Richards T."/>
            <person name="Worden A.Z."/>
            <person name="Zhang X."/>
            <person name="Grigoriev I.V."/>
            <person name="Allen A.E."/>
            <person name="Bidle K."/>
            <person name="Borodovsky M."/>
            <person name="Bowler C."/>
            <person name="Brownlee C."/>
            <person name="Cock J.M."/>
            <person name="Elias M."/>
            <person name="Gladyshev V.N."/>
            <person name="Groth M."/>
            <person name="Guda C."/>
            <person name="Hadaegh A."/>
            <person name="Iglesias-Rodriguez M.D."/>
            <person name="Jenkins J."/>
            <person name="Jones B.M."/>
            <person name="Lawson T."/>
            <person name="Leese F."/>
            <person name="Lindquist E."/>
            <person name="Lobanov A."/>
            <person name="Lomsadze A."/>
            <person name="Malik S.B."/>
            <person name="Marsh M.E."/>
            <person name="Mackinder L."/>
            <person name="Mock T."/>
            <person name="Mueller-Roeber B."/>
            <person name="Pagarete A."/>
            <person name="Parker M."/>
            <person name="Probert I."/>
            <person name="Quesneville H."/>
            <person name="Raines C."/>
            <person name="Rensing S.A."/>
            <person name="Riano-Pachon D.M."/>
            <person name="Richier S."/>
            <person name="Rokitta S."/>
            <person name="Shiraiwa Y."/>
            <person name="Soanes D.M."/>
            <person name="van der Giezen M."/>
            <person name="Wahlund T.M."/>
            <person name="Williams B."/>
            <person name="Wilson W."/>
            <person name="Wolfe G."/>
            <person name="Wurch L.L."/>
        </authorList>
    </citation>
    <scope>NUCLEOTIDE SEQUENCE</scope>
</reference>
<dbReference type="GO" id="GO:0046872">
    <property type="term" value="F:metal ion binding"/>
    <property type="evidence" value="ECO:0007669"/>
    <property type="project" value="UniProtKB-KW"/>
</dbReference>
<organism evidence="8 9">
    <name type="scientific">Emiliania huxleyi (strain CCMP1516)</name>
    <dbReference type="NCBI Taxonomy" id="280463"/>
    <lineage>
        <taxon>Eukaryota</taxon>
        <taxon>Haptista</taxon>
        <taxon>Haptophyta</taxon>
        <taxon>Prymnesiophyceae</taxon>
        <taxon>Isochrysidales</taxon>
        <taxon>Noelaerhabdaceae</taxon>
        <taxon>Emiliania</taxon>
    </lineage>
</organism>
<keyword evidence="3 7" id="KW-0812">Transmembrane</keyword>
<keyword evidence="9" id="KW-1185">Reference proteome</keyword>
<feature type="binding site" evidence="6">
    <location>
        <position position="250"/>
    </location>
    <ligand>
        <name>Zn(2+)</name>
        <dbReference type="ChEBI" id="CHEBI:29105"/>
    </ligand>
</feature>
<keyword evidence="4 7" id="KW-1133">Transmembrane helix</keyword>
<evidence type="ECO:0000256" key="6">
    <source>
        <dbReference type="PIRSR" id="PIRSR604254-1"/>
    </source>
</evidence>
<feature type="binding site" evidence="6">
    <location>
        <position position="107"/>
    </location>
    <ligand>
        <name>Zn(2+)</name>
        <dbReference type="ChEBI" id="CHEBI:29105"/>
    </ligand>
</feature>
<feature type="transmembrane region" description="Helical" evidence="7">
    <location>
        <begin position="94"/>
        <end position="113"/>
    </location>
</feature>
<name>A0A0D3J990_EMIH1</name>
<dbReference type="eggNOG" id="KOG0748">
    <property type="taxonomic scope" value="Eukaryota"/>
</dbReference>
<dbReference type="EnsemblProtists" id="EOD20075">
    <property type="protein sequence ID" value="EOD20075"/>
    <property type="gene ID" value="EMIHUDRAFT_208887"/>
</dbReference>
<dbReference type="RefSeq" id="XP_005772504.1">
    <property type="nucleotide sequence ID" value="XM_005772447.1"/>
</dbReference>
<accession>A0A0D3J990</accession>
<proteinExistence type="inferred from homology"/>
<evidence type="ECO:0000256" key="2">
    <source>
        <dbReference type="ARBA" id="ARBA00007018"/>
    </source>
</evidence>
<dbReference type="OMA" id="HSQPCPD"/>
<feature type="transmembrane region" description="Helical" evidence="7">
    <location>
        <begin position="184"/>
        <end position="206"/>
    </location>
</feature>
<keyword evidence="5 7" id="KW-0472">Membrane</keyword>
<keyword evidence="6" id="KW-0479">Metal-binding</keyword>
<feature type="binding site" evidence="6">
    <location>
        <position position="254"/>
    </location>
    <ligand>
        <name>Zn(2+)</name>
        <dbReference type="ChEBI" id="CHEBI:29105"/>
    </ligand>
</feature>
<dbReference type="GO" id="GO:0038023">
    <property type="term" value="F:signaling receptor activity"/>
    <property type="evidence" value="ECO:0007669"/>
    <property type="project" value="TreeGrafter"/>
</dbReference>
<dbReference type="Proteomes" id="UP000013827">
    <property type="component" value="Unassembled WGS sequence"/>
</dbReference>
<dbReference type="PaxDb" id="2903-EOD20075"/>
<evidence type="ECO:0000313" key="9">
    <source>
        <dbReference type="Proteomes" id="UP000013827"/>
    </source>
</evidence>
<dbReference type="Pfam" id="PF03006">
    <property type="entry name" value="HlyIII"/>
    <property type="match status" value="1"/>
</dbReference>
<evidence type="ECO:0000256" key="7">
    <source>
        <dbReference type="SAM" id="Phobius"/>
    </source>
</evidence>
<evidence type="ECO:0000256" key="5">
    <source>
        <dbReference type="ARBA" id="ARBA00023136"/>
    </source>
</evidence>
<dbReference type="KEGG" id="ehx:EMIHUDRAFT_208887"/>
<reference evidence="8" key="2">
    <citation type="submission" date="2024-10" db="UniProtKB">
        <authorList>
            <consortium name="EnsemblProtists"/>
        </authorList>
    </citation>
    <scope>IDENTIFICATION</scope>
</reference>
<dbReference type="GeneID" id="17265573"/>
<protein>
    <submittedName>
        <fullName evidence="8">Uncharacterized protein</fullName>
    </submittedName>
</protein>
<dbReference type="PANTHER" id="PTHR20855:SF52">
    <property type="entry name" value="ADIPONECTIN RECEPTOR PROTEIN"/>
    <property type="match status" value="1"/>
</dbReference>